<dbReference type="PROSITE" id="PS50089">
    <property type="entry name" value="ZF_RING_2"/>
    <property type="match status" value="1"/>
</dbReference>
<dbReference type="EMBL" id="WOCE01000020">
    <property type="protein sequence ID" value="KAE9590907.1"/>
    <property type="molecule type" value="Genomic_DNA"/>
</dbReference>
<dbReference type="Gene3D" id="3.30.40.10">
    <property type="entry name" value="Zinc/RING finger domain, C3HC4 (zinc finger)"/>
    <property type="match status" value="1"/>
</dbReference>
<dbReference type="EC" id="2.3.2.27" evidence="2"/>
<dbReference type="PANTHER" id="PTHR16047">
    <property type="entry name" value="RFWD3 PROTEIN"/>
    <property type="match status" value="1"/>
</dbReference>
<sequence>MANPFEFQLYEYNENVLESLGPSALVISDDDEEENEEEDDEDDEDYVAVLPSSRVSDNCDEEERNKRRRTEVGEASSSSNAIDSSQGNEWSHSDIDGLLCPICMEPWVNNGEHHICCLPCGHIYGMSCIKKWLQQRKKHGKCPQCNKKCSLKDVRKLYASRLVAVDEESQKRIHSLEAKCAALESKGDVWRKKEAGWQKREAALHIQVQKLAEKNIYLEQLLVDMQSRQSGIGNYSSSFYGKGSFCNFDLQKTFQLSGARVFDMDTSKQIILVSQKPRVIGGMQSLTKLSLIAPFEMEDILLPSTTNGIRDLHISPSNGSLALYASVGKNLSVLSLESNNPVVNYDLQCPAWSCSWDLNSSHYLYAGLQNGCVSVFDMRQTAGPVKSLFGLTSNPVHTLQSLAQNSSLSSGGRTILSAAAFGVSQWNFDSEEGPSLLRNTDSQGVCISLACCPSSDDIVVSYRPKVDMSMEVPLSQQVLSPLGTGQGVQGSHVLFKRDDSHHFQMMGSSCANVSKIRLPKCVIIELEDQRRLFACGDEVTGELVLHELPSFRVLQQFKLPAHARDIKYSPSHGILGCLSENTLQLFHANLP</sequence>
<dbReference type="Pfam" id="PF23419">
    <property type="entry name" value="WD40_RFWD3"/>
    <property type="match status" value="1"/>
</dbReference>
<gene>
    <name evidence="7" type="ORF">Lalb_Chr20g0112551</name>
</gene>
<dbReference type="InterPro" id="IPR037381">
    <property type="entry name" value="RFWD3"/>
</dbReference>
<feature type="compositionally biased region" description="Acidic residues" evidence="5">
    <location>
        <begin position="28"/>
        <end position="46"/>
    </location>
</feature>
<keyword evidence="3" id="KW-0853">WD repeat</keyword>
<reference evidence="8" key="1">
    <citation type="journal article" date="2020" name="Nat. Commun.">
        <title>Genome sequence of the cluster root forming white lupin.</title>
        <authorList>
            <person name="Hufnagel B."/>
            <person name="Marques A."/>
            <person name="Soriano A."/>
            <person name="Marques L."/>
            <person name="Divol F."/>
            <person name="Doumas P."/>
            <person name="Sallet E."/>
            <person name="Mancinotti D."/>
            <person name="Carrere S."/>
            <person name="Marande W."/>
            <person name="Arribat S."/>
            <person name="Keller J."/>
            <person name="Huneau C."/>
            <person name="Blein T."/>
            <person name="Aime D."/>
            <person name="Laguerre M."/>
            <person name="Taylor J."/>
            <person name="Schubert V."/>
            <person name="Nelson M."/>
            <person name="Geu-Flores F."/>
            <person name="Crespi M."/>
            <person name="Gallardo-Guerrero K."/>
            <person name="Delaux P.-M."/>
            <person name="Salse J."/>
            <person name="Berges H."/>
            <person name="Guyot R."/>
            <person name="Gouzy J."/>
            <person name="Peret B."/>
        </authorList>
    </citation>
    <scope>NUCLEOTIDE SEQUENCE [LARGE SCALE GENOMIC DNA]</scope>
    <source>
        <strain evidence="8">cv. Amiga</strain>
    </source>
</reference>
<evidence type="ECO:0000259" key="6">
    <source>
        <dbReference type="PROSITE" id="PS50089"/>
    </source>
</evidence>
<comment type="subcellular location">
    <subcellularLocation>
        <location evidence="4">Nucleus</location>
        <location evidence="4">Nuclear body</location>
    </subcellularLocation>
</comment>
<feature type="region of interest" description="Disordered" evidence="5">
    <location>
        <begin position="21"/>
        <end position="89"/>
    </location>
</feature>
<dbReference type="GO" id="GO:0061630">
    <property type="term" value="F:ubiquitin protein ligase activity"/>
    <property type="evidence" value="ECO:0007669"/>
    <property type="project" value="UniProtKB-EC"/>
</dbReference>
<dbReference type="SUPFAM" id="SSF57850">
    <property type="entry name" value="RING/U-box"/>
    <property type="match status" value="1"/>
</dbReference>
<evidence type="ECO:0000313" key="8">
    <source>
        <dbReference type="Proteomes" id="UP000447434"/>
    </source>
</evidence>
<dbReference type="GO" id="GO:0016604">
    <property type="term" value="C:nuclear body"/>
    <property type="evidence" value="ECO:0007669"/>
    <property type="project" value="UniProtKB-SubCell"/>
</dbReference>
<dbReference type="InterPro" id="IPR015943">
    <property type="entry name" value="WD40/YVTN_repeat-like_dom_sf"/>
</dbReference>
<dbReference type="InterPro" id="IPR013083">
    <property type="entry name" value="Znf_RING/FYVE/PHD"/>
</dbReference>
<dbReference type="InterPro" id="IPR036322">
    <property type="entry name" value="WD40_repeat_dom_sf"/>
</dbReference>
<dbReference type="GO" id="GO:0016567">
    <property type="term" value="P:protein ubiquitination"/>
    <property type="evidence" value="ECO:0007669"/>
    <property type="project" value="InterPro"/>
</dbReference>
<dbReference type="PANTHER" id="PTHR16047:SF13">
    <property type="entry name" value="E3 UBIQUITIN-PROTEIN LIGASE RFWD3"/>
    <property type="match status" value="1"/>
</dbReference>
<dbReference type="OrthoDB" id="5600418at2759"/>
<protein>
    <recommendedName>
        <fullName evidence="2">RING-type E3 ubiquitin transferase</fullName>
        <ecNumber evidence="2">2.3.2.27</ecNumber>
    </recommendedName>
</protein>
<organism evidence="7 8">
    <name type="scientific">Lupinus albus</name>
    <name type="common">White lupine</name>
    <name type="synonym">Lupinus termis</name>
    <dbReference type="NCBI Taxonomy" id="3870"/>
    <lineage>
        <taxon>Eukaryota</taxon>
        <taxon>Viridiplantae</taxon>
        <taxon>Streptophyta</taxon>
        <taxon>Embryophyta</taxon>
        <taxon>Tracheophyta</taxon>
        <taxon>Spermatophyta</taxon>
        <taxon>Magnoliopsida</taxon>
        <taxon>eudicotyledons</taxon>
        <taxon>Gunneridae</taxon>
        <taxon>Pentapetalae</taxon>
        <taxon>rosids</taxon>
        <taxon>fabids</taxon>
        <taxon>Fabales</taxon>
        <taxon>Fabaceae</taxon>
        <taxon>Papilionoideae</taxon>
        <taxon>50 kb inversion clade</taxon>
        <taxon>genistoids sensu lato</taxon>
        <taxon>core genistoids</taxon>
        <taxon>Genisteae</taxon>
        <taxon>Lupinus</taxon>
    </lineage>
</organism>
<feature type="domain" description="RING-type" evidence="6">
    <location>
        <begin position="100"/>
        <end position="146"/>
    </location>
</feature>
<dbReference type="SMART" id="SM00184">
    <property type="entry name" value="RING"/>
    <property type="match status" value="1"/>
</dbReference>
<evidence type="ECO:0000313" key="7">
    <source>
        <dbReference type="EMBL" id="KAE9590907.1"/>
    </source>
</evidence>
<name>A0A6A5NAF0_LUPAL</name>
<evidence type="ECO:0000256" key="1">
    <source>
        <dbReference type="ARBA" id="ARBA00000900"/>
    </source>
</evidence>
<dbReference type="AlphaFoldDB" id="A0A6A5NAF0"/>
<evidence type="ECO:0000256" key="5">
    <source>
        <dbReference type="SAM" id="MobiDB-lite"/>
    </source>
</evidence>
<feature type="compositionally biased region" description="Low complexity" evidence="5">
    <location>
        <begin position="76"/>
        <end position="85"/>
    </location>
</feature>
<dbReference type="CDD" id="cd16450">
    <property type="entry name" value="mRING-C3HGC3_RFWD3"/>
    <property type="match status" value="1"/>
</dbReference>
<comment type="caution">
    <text evidence="7">The sequence shown here is derived from an EMBL/GenBank/DDBJ whole genome shotgun (WGS) entry which is preliminary data.</text>
</comment>
<accession>A0A6A5NAF0</accession>
<dbReference type="GO" id="GO:0036297">
    <property type="term" value="P:interstrand cross-link repair"/>
    <property type="evidence" value="ECO:0007669"/>
    <property type="project" value="InterPro"/>
</dbReference>
<dbReference type="Pfam" id="PF13639">
    <property type="entry name" value="zf-RING_2"/>
    <property type="match status" value="1"/>
</dbReference>
<dbReference type="Proteomes" id="UP000447434">
    <property type="component" value="Chromosome 20"/>
</dbReference>
<evidence type="ECO:0000256" key="2">
    <source>
        <dbReference type="ARBA" id="ARBA00012483"/>
    </source>
</evidence>
<dbReference type="InterPro" id="IPR001841">
    <property type="entry name" value="Znf_RING"/>
</dbReference>
<evidence type="ECO:0000256" key="4">
    <source>
        <dbReference type="ARBA" id="ARBA00034306"/>
    </source>
</evidence>
<dbReference type="Gene3D" id="2.130.10.10">
    <property type="entry name" value="YVTN repeat-like/Quinoprotein amine dehydrogenase"/>
    <property type="match status" value="1"/>
</dbReference>
<proteinExistence type="predicted"/>
<keyword evidence="8" id="KW-1185">Reference proteome</keyword>
<dbReference type="SUPFAM" id="SSF50978">
    <property type="entry name" value="WD40 repeat-like"/>
    <property type="match status" value="1"/>
</dbReference>
<comment type="catalytic activity">
    <reaction evidence="1">
        <text>S-ubiquitinyl-[E2 ubiquitin-conjugating enzyme]-L-cysteine + [acceptor protein]-L-lysine = [E2 ubiquitin-conjugating enzyme]-L-cysteine + N(6)-ubiquitinyl-[acceptor protein]-L-lysine.</text>
        <dbReference type="EC" id="2.3.2.27"/>
    </reaction>
</comment>
<dbReference type="InterPro" id="IPR056527">
    <property type="entry name" value="WD40_RFWD3"/>
</dbReference>
<evidence type="ECO:0000256" key="3">
    <source>
        <dbReference type="ARBA" id="ARBA00022574"/>
    </source>
</evidence>